<dbReference type="AlphaFoldDB" id="A0A2K4ZMZ2"/>
<dbReference type="Gene3D" id="1.10.8.730">
    <property type="match status" value="1"/>
</dbReference>
<dbReference type="InterPro" id="IPR051162">
    <property type="entry name" value="T4SS_component"/>
</dbReference>
<evidence type="ECO:0000313" key="3">
    <source>
        <dbReference type="Proteomes" id="UP000236311"/>
    </source>
</evidence>
<dbReference type="PANTHER" id="PTHR30121">
    <property type="entry name" value="UNCHARACTERIZED PROTEIN YJGR-RELATED"/>
    <property type="match status" value="1"/>
</dbReference>
<dbReference type="InterPro" id="IPR027417">
    <property type="entry name" value="P-loop_NTPase"/>
</dbReference>
<dbReference type="SUPFAM" id="SSF52540">
    <property type="entry name" value="P-loop containing nucleoside triphosphate hydrolases"/>
    <property type="match status" value="1"/>
</dbReference>
<proteinExistence type="predicted"/>
<dbReference type="EMBL" id="OFSM01000033">
    <property type="protein sequence ID" value="SOY31854.1"/>
    <property type="molecule type" value="Genomic_DNA"/>
</dbReference>
<keyword evidence="3" id="KW-1185">Reference proteome</keyword>
<dbReference type="Proteomes" id="UP000236311">
    <property type="component" value="Unassembled WGS sequence"/>
</dbReference>
<dbReference type="Pfam" id="PF01935">
    <property type="entry name" value="DUF87"/>
    <property type="match status" value="1"/>
</dbReference>
<sequence>MCPVFFYARKPGRGGCGGRPAPPYLIGGAYLKRAENVPIRTQEDVHIQEFLDMIAPSVIRFETDHFICGNTYRCVWALREYPTSTDEQAILSHLGEKDGVTLRIYTRHVTPVEERKIISNAANKNRMDRGNTSDLQTTVLAESNLQDVAAIVAQMHRNREPLLHTAVYLELCAHDLDQLKLLQTEVLTELIRSKLNVDRLMLRQKQGFQCVMPTGFNLFRDQFERVLPASSVANLYPFNYSGKTDPQGFYIGRDKFGSNVLVDFNRRADDKTNANILILGNSGQGKSYLLKLLLTNLRESGMRVCALDPEMEYEDLTDNLGGCFIDLMGGRYIINPLEPKTWDDAAGPEDMDAPRTFRIRSRLSQHISFLKDFFRSYKDFTDREIDVIEIMLQKLYAGWGITDQSDFDSLAPEDYPVLSDLYAFMEAEYKAFDGGKRQLYTAEMLRGILLGLHSMCVGAESKFFSGHTNITDSSFITFGVKGLLQASRSLKDALLFNVLSFMSDELLTVGNTAASLDEFYLFLSNLTAVEYVRNFMKRVRKKDSAVIIASQNLEDFNLDGVREYTKPLFSIPTHQFLFNAGSIDARFYTDTLQLEESEYSLIRYPQRGVCLYKCGNERYNLMVNAPEHKARLFGKAGGR</sequence>
<dbReference type="PANTHER" id="PTHR30121:SF6">
    <property type="entry name" value="SLR6007 PROTEIN"/>
    <property type="match status" value="1"/>
</dbReference>
<protein>
    <submittedName>
        <fullName evidence="2">AAA-like domain protein</fullName>
    </submittedName>
</protein>
<evidence type="ECO:0000259" key="1">
    <source>
        <dbReference type="Pfam" id="PF01935"/>
    </source>
</evidence>
<feature type="domain" description="Helicase HerA central" evidence="1">
    <location>
        <begin position="276"/>
        <end position="325"/>
    </location>
</feature>
<organism evidence="2 3">
    <name type="scientific">Acetatifactor muris</name>
    <dbReference type="NCBI Taxonomy" id="879566"/>
    <lineage>
        <taxon>Bacteria</taxon>
        <taxon>Bacillati</taxon>
        <taxon>Bacillota</taxon>
        <taxon>Clostridia</taxon>
        <taxon>Lachnospirales</taxon>
        <taxon>Lachnospiraceae</taxon>
        <taxon>Acetatifactor</taxon>
    </lineage>
</organism>
<evidence type="ECO:0000313" key="2">
    <source>
        <dbReference type="EMBL" id="SOY31854.1"/>
    </source>
</evidence>
<gene>
    <name evidence="2" type="ORF">AMURIS_04603</name>
</gene>
<reference evidence="2 3" key="1">
    <citation type="submission" date="2018-01" db="EMBL/GenBank/DDBJ databases">
        <authorList>
            <person name="Gaut B.S."/>
            <person name="Morton B.R."/>
            <person name="Clegg M.T."/>
            <person name="Duvall M.R."/>
        </authorList>
    </citation>
    <scope>NUCLEOTIDE SEQUENCE [LARGE SCALE GENOMIC DNA]</scope>
    <source>
        <strain evidence="2">GP69</strain>
    </source>
</reference>
<dbReference type="InterPro" id="IPR002789">
    <property type="entry name" value="HerA_central"/>
</dbReference>
<dbReference type="Gene3D" id="3.40.50.300">
    <property type="entry name" value="P-loop containing nucleotide triphosphate hydrolases"/>
    <property type="match status" value="1"/>
</dbReference>
<dbReference type="RefSeq" id="WP_330406197.1">
    <property type="nucleotide sequence ID" value="NZ_JANJZD010000035.1"/>
</dbReference>
<name>A0A2K4ZMZ2_9FIRM</name>
<accession>A0A2K4ZMZ2</accession>